<keyword evidence="10 16" id="KW-0675">Receptor</keyword>
<dbReference type="InterPro" id="IPR010105">
    <property type="entry name" value="TonB_sidphr_rcpt"/>
</dbReference>
<dbReference type="GO" id="GO:0015891">
    <property type="term" value="P:siderophore transport"/>
    <property type="evidence" value="ECO:0007669"/>
    <property type="project" value="InterPro"/>
</dbReference>
<dbReference type="PANTHER" id="PTHR32552">
    <property type="entry name" value="FERRICHROME IRON RECEPTOR-RELATED"/>
    <property type="match status" value="1"/>
</dbReference>
<dbReference type="PROSITE" id="PS52016">
    <property type="entry name" value="TONB_DEPENDENT_REC_3"/>
    <property type="match status" value="1"/>
</dbReference>
<dbReference type="InterPro" id="IPR011662">
    <property type="entry name" value="Secretin/TonB_short_N"/>
</dbReference>
<accession>A0A1H7UA86</accession>
<feature type="compositionally biased region" description="Basic residues" evidence="14">
    <location>
        <begin position="8"/>
        <end position="18"/>
    </location>
</feature>
<evidence type="ECO:0000256" key="3">
    <source>
        <dbReference type="ARBA" id="ARBA00022448"/>
    </source>
</evidence>
<gene>
    <name evidence="16" type="ORF">SAMN05192542_11857</name>
</gene>
<dbReference type="NCBIfam" id="TIGR01783">
    <property type="entry name" value="TonB-siderophor"/>
    <property type="match status" value="1"/>
</dbReference>
<dbReference type="EMBL" id="FOAJ01000018">
    <property type="protein sequence ID" value="SEL93656.1"/>
    <property type="molecule type" value="Genomic_DNA"/>
</dbReference>
<dbReference type="GO" id="GO:0015344">
    <property type="term" value="F:siderophore uptake transmembrane transporter activity"/>
    <property type="evidence" value="ECO:0007669"/>
    <property type="project" value="TreeGrafter"/>
</dbReference>
<proteinExistence type="inferred from homology"/>
<dbReference type="InterPro" id="IPR012910">
    <property type="entry name" value="Plug_dom"/>
</dbReference>
<dbReference type="RefSeq" id="WP_090545269.1">
    <property type="nucleotide sequence ID" value="NZ_QLMB01000010.1"/>
</dbReference>
<keyword evidence="3 12" id="KW-0813">Transport</keyword>
<dbReference type="PANTHER" id="PTHR32552:SF74">
    <property type="entry name" value="HYDROXAMATE SIDEROPHORE RECEPTOR FHUE"/>
    <property type="match status" value="1"/>
</dbReference>
<evidence type="ECO:0000256" key="1">
    <source>
        <dbReference type="ARBA" id="ARBA00004571"/>
    </source>
</evidence>
<evidence type="ECO:0000256" key="8">
    <source>
        <dbReference type="ARBA" id="ARBA00023077"/>
    </source>
</evidence>
<comment type="similarity">
    <text evidence="2 12 13">Belongs to the TonB-dependent receptor family.</text>
</comment>
<dbReference type="STRING" id="416943.SAMN05445871_2504"/>
<evidence type="ECO:0000256" key="4">
    <source>
        <dbReference type="ARBA" id="ARBA00022452"/>
    </source>
</evidence>
<dbReference type="OrthoDB" id="174652at2"/>
<dbReference type="Gene3D" id="2.170.130.10">
    <property type="entry name" value="TonB-dependent receptor, plug domain"/>
    <property type="match status" value="1"/>
</dbReference>
<keyword evidence="5" id="KW-0410">Iron transport</keyword>
<evidence type="ECO:0000256" key="5">
    <source>
        <dbReference type="ARBA" id="ARBA00022496"/>
    </source>
</evidence>
<evidence type="ECO:0000256" key="10">
    <source>
        <dbReference type="ARBA" id="ARBA00023170"/>
    </source>
</evidence>
<organism evidence="16 17">
    <name type="scientific">Paraburkholderia caballeronis</name>
    <dbReference type="NCBI Taxonomy" id="416943"/>
    <lineage>
        <taxon>Bacteria</taxon>
        <taxon>Pseudomonadati</taxon>
        <taxon>Pseudomonadota</taxon>
        <taxon>Betaproteobacteria</taxon>
        <taxon>Burkholderiales</taxon>
        <taxon>Burkholderiaceae</taxon>
        <taxon>Paraburkholderia</taxon>
    </lineage>
</organism>
<keyword evidence="11 12" id="KW-0998">Cell outer membrane</keyword>
<dbReference type="CDD" id="cd01347">
    <property type="entry name" value="ligand_gated_channel"/>
    <property type="match status" value="1"/>
</dbReference>
<dbReference type="InterPro" id="IPR039426">
    <property type="entry name" value="TonB-dep_rcpt-like"/>
</dbReference>
<keyword evidence="7" id="KW-0408">Iron</keyword>
<keyword evidence="9 12" id="KW-0472">Membrane</keyword>
<evidence type="ECO:0000256" key="13">
    <source>
        <dbReference type="RuleBase" id="RU003357"/>
    </source>
</evidence>
<dbReference type="InterPro" id="IPR000531">
    <property type="entry name" value="Beta-barrel_TonB"/>
</dbReference>
<keyword evidence="6 12" id="KW-0812">Transmembrane</keyword>
<dbReference type="Gene3D" id="3.55.50.30">
    <property type="match status" value="1"/>
</dbReference>
<keyword evidence="5" id="KW-0406">Ion transport</keyword>
<dbReference type="Gene3D" id="2.40.170.20">
    <property type="entry name" value="TonB-dependent receptor, beta-barrel domain"/>
    <property type="match status" value="1"/>
</dbReference>
<dbReference type="SUPFAM" id="SSF56935">
    <property type="entry name" value="Porins"/>
    <property type="match status" value="1"/>
</dbReference>
<comment type="subcellular location">
    <subcellularLocation>
        <location evidence="1 12">Cell outer membrane</location>
        <topology evidence="1 12">Multi-pass membrane protein</topology>
    </subcellularLocation>
</comment>
<dbReference type="GO" id="GO:0009279">
    <property type="term" value="C:cell outer membrane"/>
    <property type="evidence" value="ECO:0007669"/>
    <property type="project" value="UniProtKB-SubCell"/>
</dbReference>
<evidence type="ECO:0000256" key="7">
    <source>
        <dbReference type="ARBA" id="ARBA00023004"/>
    </source>
</evidence>
<protein>
    <submittedName>
        <fullName evidence="16">Outer-membrane receptor for ferric coprogen and ferric-rhodotorulic acid</fullName>
    </submittedName>
</protein>
<keyword evidence="8 13" id="KW-0798">TonB box</keyword>
<reference evidence="17" key="1">
    <citation type="submission" date="2016-10" db="EMBL/GenBank/DDBJ databases">
        <authorList>
            <person name="Varghese N."/>
            <person name="Submissions S."/>
        </authorList>
    </citation>
    <scope>NUCLEOTIDE SEQUENCE [LARGE SCALE GENOMIC DNA]</scope>
    <source>
        <strain evidence="17">LMG 26416</strain>
    </source>
</reference>
<keyword evidence="17" id="KW-1185">Reference proteome</keyword>
<dbReference type="InterPro" id="IPR036942">
    <property type="entry name" value="Beta-barrel_TonB_sf"/>
</dbReference>
<name>A0A1H7UA86_9BURK</name>
<dbReference type="Pfam" id="PF07715">
    <property type="entry name" value="Plug"/>
    <property type="match status" value="1"/>
</dbReference>
<dbReference type="InterPro" id="IPR037066">
    <property type="entry name" value="Plug_dom_sf"/>
</dbReference>
<feature type="compositionally biased region" description="Polar residues" evidence="14">
    <location>
        <begin position="452"/>
        <end position="461"/>
    </location>
</feature>
<evidence type="ECO:0000256" key="14">
    <source>
        <dbReference type="SAM" id="MobiDB-lite"/>
    </source>
</evidence>
<dbReference type="GO" id="GO:0038023">
    <property type="term" value="F:signaling receptor activity"/>
    <property type="evidence" value="ECO:0007669"/>
    <property type="project" value="InterPro"/>
</dbReference>
<dbReference type="Proteomes" id="UP000199120">
    <property type="component" value="Unassembled WGS sequence"/>
</dbReference>
<dbReference type="Pfam" id="PF00593">
    <property type="entry name" value="TonB_dep_Rec_b-barrel"/>
    <property type="match status" value="1"/>
</dbReference>
<evidence type="ECO:0000313" key="16">
    <source>
        <dbReference type="EMBL" id="SEL93656.1"/>
    </source>
</evidence>
<dbReference type="Pfam" id="PF07660">
    <property type="entry name" value="STN"/>
    <property type="match status" value="1"/>
</dbReference>
<feature type="region of interest" description="Disordered" evidence="14">
    <location>
        <begin position="443"/>
        <end position="468"/>
    </location>
</feature>
<evidence type="ECO:0000313" key="17">
    <source>
        <dbReference type="Proteomes" id="UP000199120"/>
    </source>
</evidence>
<evidence type="ECO:0000259" key="15">
    <source>
        <dbReference type="SMART" id="SM00965"/>
    </source>
</evidence>
<dbReference type="SMART" id="SM00965">
    <property type="entry name" value="STN"/>
    <property type="match status" value="1"/>
</dbReference>
<dbReference type="AlphaFoldDB" id="A0A1H7UA86"/>
<evidence type="ECO:0000256" key="2">
    <source>
        <dbReference type="ARBA" id="ARBA00009810"/>
    </source>
</evidence>
<evidence type="ECO:0000256" key="11">
    <source>
        <dbReference type="ARBA" id="ARBA00023237"/>
    </source>
</evidence>
<feature type="domain" description="Secretin/TonB short N-terminal" evidence="15">
    <location>
        <begin position="88"/>
        <end position="138"/>
    </location>
</feature>
<sequence length="831" mass="89499">MTSIRPSTVRRNRTRSARRSSEPSATPGWRRTAGVAMRSALLATTLAALLPAGAAHAQPAGTSGRASYAIAPGPLGDVLAQFAAQAHVPLSFDPSALEGIRSLGLSGRYSVQEGFDALLNGTGYAPEDKGNGWSLRRVAQPSASATVAGEQTLAPVAVTAGRDRAAASVNPATTVGSKFPVSQRELPQSVTVVSQQQIQQQNMQTLNDAMRATPGISIAQDDSERTTFYSRGFPVTSWLLDGVPTVQNLTSVAPNLAMFDRVEVLRGPDGFLNGFGSEGGAVNLVRKRAPSTFSANAELFGGTYSDFGGMLDVGGPLNQAGTLRGRVVGDVQTQHLMQDSTWRHDKLLYGTLEADLTRDTLLRVGASFSEMDQKAMWTGLPSYSNYTLPDFPRSTYLGAPWNDNTYFNTTAFAELDQKLAGGWNARLAFNYLGSRDDVLNGTVGGPLDPATNDGTASSTKWHQSDDQESLDAVLSGPVRLLGRTHQLTVGASWRHENLRVVNDYCSADNPFCSSPANVFSNLPEPSFDGPVSDETTTSNEYGLYGNARISLADPLTLVVGARVSWWNSNFTPNPDANYWGDPGRHNDVSGRVTPYAGLIYDINNNYSVYARYTSIFQPQSTYDMSGNLLKPLEGEQYEVGVKGEYFGGKLNTALALFQLTEKNRALSDPRFPGEGFSIAAGKARSKGFEATATGQLTNDWSVFGGYTYTQTEYLDNSTNPTGIGFSSIAPKHLFKLWTHYQLPGRLHPFSVGGGAYVSSGISATDGTGTLRQGGFATVDLRFGYQVNRQLSAAVNVTNLFDRRYFASIEGTGSAFYGNPRQVLFTLRYAMQ</sequence>
<evidence type="ECO:0000256" key="6">
    <source>
        <dbReference type="ARBA" id="ARBA00022692"/>
    </source>
</evidence>
<feature type="region of interest" description="Disordered" evidence="14">
    <location>
        <begin position="1"/>
        <end position="30"/>
    </location>
</feature>
<evidence type="ECO:0000256" key="12">
    <source>
        <dbReference type="PROSITE-ProRule" id="PRU01360"/>
    </source>
</evidence>
<keyword evidence="4 12" id="KW-1134">Transmembrane beta strand</keyword>
<evidence type="ECO:0000256" key="9">
    <source>
        <dbReference type="ARBA" id="ARBA00023136"/>
    </source>
</evidence>